<dbReference type="Proteomes" id="UP001369815">
    <property type="component" value="Unassembled WGS sequence"/>
</dbReference>
<protein>
    <submittedName>
        <fullName evidence="2">Uncharacterized protein</fullName>
    </submittedName>
</protein>
<accession>A0AAX6MVH1</accession>
<keyword evidence="3" id="KW-1185">Reference proteome</keyword>
<evidence type="ECO:0000313" key="2">
    <source>
        <dbReference type="EMBL" id="KAK6956516.1"/>
    </source>
</evidence>
<name>A0AAX6MVH1_9PEZI</name>
<proteinExistence type="predicted"/>
<feature type="compositionally biased region" description="Polar residues" evidence="1">
    <location>
        <begin position="62"/>
        <end position="72"/>
    </location>
</feature>
<organism evidence="2 3">
    <name type="scientific">Daldinia eschscholtzii</name>
    <dbReference type="NCBI Taxonomy" id="292717"/>
    <lineage>
        <taxon>Eukaryota</taxon>
        <taxon>Fungi</taxon>
        <taxon>Dikarya</taxon>
        <taxon>Ascomycota</taxon>
        <taxon>Pezizomycotina</taxon>
        <taxon>Sordariomycetes</taxon>
        <taxon>Xylariomycetidae</taxon>
        <taxon>Xylariales</taxon>
        <taxon>Hypoxylaceae</taxon>
        <taxon>Daldinia</taxon>
    </lineage>
</organism>
<evidence type="ECO:0000256" key="1">
    <source>
        <dbReference type="SAM" id="MobiDB-lite"/>
    </source>
</evidence>
<gene>
    <name evidence="2" type="ORF">Daesc_001794</name>
</gene>
<dbReference type="AlphaFoldDB" id="A0AAX6MVH1"/>
<evidence type="ECO:0000313" key="3">
    <source>
        <dbReference type="Proteomes" id="UP001369815"/>
    </source>
</evidence>
<comment type="caution">
    <text evidence="2">The sequence shown here is derived from an EMBL/GenBank/DDBJ whole genome shotgun (WGS) entry which is preliminary data.</text>
</comment>
<sequence>MQKEPALDTVPESDSEAEADAQPAKPKATPRRRRTNTAHSEPVLSFDENGHHKPPQRHTKASQKSGPYTINRGSSMHRTGSSSSLGTKPADRSRTAGSSSPDREARMAKSAQASPSMDGNSSFQHLNGQLPPLDLSSIRYSEYSSTFDLFSGVSDYEPPMFSAGLSATSVDWAQYDGLELKGESFTPSSFDQTQSYMGLDFGGSTEPTLTSNSGDVSETEDLASAFSEPQFDGYGNSAASSYLAMSQNILTDNDLSNLDFNQFKNTTAASKLLSNQSSFDEGSSVFPLMEDDSIWGMNNFTDGITHSPDPVASGLWDTA</sequence>
<reference evidence="2 3" key="1">
    <citation type="journal article" date="2024" name="Front Chem Biol">
        <title>Unveiling the potential of Daldinia eschscholtzii MFLUCC 19-0629 through bioactivity and bioinformatics studies for enhanced sustainable agriculture production.</title>
        <authorList>
            <person name="Brooks S."/>
            <person name="Weaver J.A."/>
            <person name="Klomchit A."/>
            <person name="Alharthi S.A."/>
            <person name="Onlamun T."/>
            <person name="Nurani R."/>
            <person name="Vong T.K."/>
            <person name="Alberti F."/>
            <person name="Greco C."/>
        </authorList>
    </citation>
    <scope>NUCLEOTIDE SEQUENCE [LARGE SCALE GENOMIC DNA]</scope>
    <source>
        <strain evidence="2">MFLUCC 19-0629</strain>
    </source>
</reference>
<feature type="compositionally biased region" description="Low complexity" evidence="1">
    <location>
        <begin position="73"/>
        <end position="86"/>
    </location>
</feature>
<dbReference type="EMBL" id="JBANMG010000002">
    <property type="protein sequence ID" value="KAK6956516.1"/>
    <property type="molecule type" value="Genomic_DNA"/>
</dbReference>
<feature type="compositionally biased region" description="Polar residues" evidence="1">
    <location>
        <begin position="111"/>
        <end position="127"/>
    </location>
</feature>
<feature type="region of interest" description="Disordered" evidence="1">
    <location>
        <begin position="1"/>
        <end position="129"/>
    </location>
</feature>
<feature type="compositionally biased region" description="Basic residues" evidence="1">
    <location>
        <begin position="52"/>
        <end position="61"/>
    </location>
</feature>